<dbReference type="PANTHER" id="PTHR43316">
    <property type="entry name" value="HYDROLASE, HALOACID DELAHOGENASE-RELATED"/>
    <property type="match status" value="1"/>
</dbReference>
<dbReference type="STRING" id="425504.SAMN05216206_3094"/>
<dbReference type="Gene3D" id="1.10.150.240">
    <property type="entry name" value="Putative phosphatase, domain 2"/>
    <property type="match status" value="1"/>
</dbReference>
<dbReference type="InterPro" id="IPR006439">
    <property type="entry name" value="HAD-SF_hydro_IA"/>
</dbReference>
<dbReference type="Proteomes" id="UP000243606">
    <property type="component" value="Unassembled WGS sequence"/>
</dbReference>
<dbReference type="OrthoDB" id="5865007at2"/>
<dbReference type="PANTHER" id="PTHR43316:SF3">
    <property type="entry name" value="HALOACID DEHALOGENASE, TYPE II (AFU_ORTHOLOGUE AFUA_2G07750)-RELATED"/>
    <property type="match status" value="1"/>
</dbReference>
<dbReference type="SFLD" id="SFLDS00003">
    <property type="entry name" value="Haloacid_Dehalogenase"/>
    <property type="match status" value="1"/>
</dbReference>
<gene>
    <name evidence="4" type="ORF">SAMN05216206_3094</name>
</gene>
<dbReference type="PRINTS" id="PR00413">
    <property type="entry name" value="HADHALOGNASE"/>
</dbReference>
<comment type="similarity">
    <text evidence="1 3">Belongs to the HAD-like hydrolase superfamily. S-2-haloalkanoic acid dehalogenase family.</text>
</comment>
<dbReference type="InterPro" id="IPR036412">
    <property type="entry name" value="HAD-like_sf"/>
</dbReference>
<evidence type="ECO:0000313" key="5">
    <source>
        <dbReference type="Proteomes" id="UP000243606"/>
    </source>
</evidence>
<comment type="catalytic activity">
    <reaction evidence="3">
        <text>an (S)-2-haloacid + H2O = a (2R)-2-hydroxycarboxylate + a halide anion + H(+)</text>
        <dbReference type="Rhea" id="RHEA:11192"/>
        <dbReference type="ChEBI" id="CHEBI:15377"/>
        <dbReference type="ChEBI" id="CHEBI:15378"/>
        <dbReference type="ChEBI" id="CHEBI:16042"/>
        <dbReference type="ChEBI" id="CHEBI:58314"/>
        <dbReference type="ChEBI" id="CHEBI:137405"/>
        <dbReference type="EC" id="3.8.1.2"/>
    </reaction>
</comment>
<dbReference type="AlphaFoldDB" id="A0A1I3LXB0"/>
<dbReference type="InterPro" id="IPR023214">
    <property type="entry name" value="HAD_sf"/>
</dbReference>
<dbReference type="InterPro" id="IPR051540">
    <property type="entry name" value="S-2-haloacid_dehalogenase"/>
</dbReference>
<comment type="function">
    <text evidence="3">Catalyzes the hydrolytic dehalogenation of small (S)-2-haloalkanoic acids to yield the corresponding (R)-2-hydroxyalkanoic acids.</text>
</comment>
<evidence type="ECO:0000256" key="2">
    <source>
        <dbReference type="ARBA" id="ARBA00022801"/>
    </source>
</evidence>
<evidence type="ECO:0000313" key="4">
    <source>
        <dbReference type="EMBL" id="SFI89352.1"/>
    </source>
</evidence>
<sequence length="225" mass="24563">MNAAVAFDIYGTLIDTQAVLTRLSELVGDKAPAVSQLWRQKQLEYSFRRGLMGDYCDFSVCTRQALLFACRQQQVDISAAAVEQAMQAYAELNAFTDVPAGLQALQQQGIPLYAFSNGSRAAVQHLLKRAGIADSFTGVISVEDVRSFKPDPKVYQHLVNSCGVTANEVCLVSSNSFDILGAAHAGLRTAWLRRDPQTIFDPWDIQPDILLDDFSALASQLSAAN</sequence>
<dbReference type="SFLD" id="SFLDG01129">
    <property type="entry name" value="C1.5:_HAD__Beta-PGM__Phosphata"/>
    <property type="match status" value="1"/>
</dbReference>
<keyword evidence="5" id="KW-1185">Reference proteome</keyword>
<dbReference type="InterPro" id="IPR006328">
    <property type="entry name" value="2-HAD"/>
</dbReference>
<proteinExistence type="inferred from homology"/>
<dbReference type="SUPFAM" id="SSF56784">
    <property type="entry name" value="HAD-like"/>
    <property type="match status" value="1"/>
</dbReference>
<dbReference type="NCBIfam" id="TIGR01428">
    <property type="entry name" value="HAD_type_II"/>
    <property type="match status" value="1"/>
</dbReference>
<evidence type="ECO:0000256" key="3">
    <source>
        <dbReference type="RuleBase" id="RU368077"/>
    </source>
</evidence>
<dbReference type="Gene3D" id="3.40.50.1000">
    <property type="entry name" value="HAD superfamily/HAD-like"/>
    <property type="match status" value="1"/>
</dbReference>
<evidence type="ECO:0000256" key="1">
    <source>
        <dbReference type="ARBA" id="ARBA00008106"/>
    </source>
</evidence>
<dbReference type="RefSeq" id="WP_090243476.1">
    <property type="nucleotide sequence ID" value="NZ_FOQL01000004.1"/>
</dbReference>
<name>A0A1I3LXB0_9PSED</name>
<protein>
    <recommendedName>
        <fullName evidence="3">(S)-2-haloacid dehalogenase</fullName>
        <ecNumber evidence="3">3.8.1.2</ecNumber>
    </recommendedName>
    <alternativeName>
        <fullName evidence="3">2-haloalkanoic acid dehalogenase</fullName>
    </alternativeName>
    <alternativeName>
        <fullName evidence="3">Halocarboxylic acid halidohydrolase</fullName>
    </alternativeName>
    <alternativeName>
        <fullName evidence="3">L-2-haloacid dehalogenase</fullName>
    </alternativeName>
</protein>
<dbReference type="NCBIfam" id="TIGR01493">
    <property type="entry name" value="HAD-SF-IA-v2"/>
    <property type="match status" value="1"/>
</dbReference>
<dbReference type="Pfam" id="PF00702">
    <property type="entry name" value="Hydrolase"/>
    <property type="match status" value="1"/>
</dbReference>
<organism evidence="4 5">
    <name type="scientific">Pseudomonas guineae</name>
    <dbReference type="NCBI Taxonomy" id="425504"/>
    <lineage>
        <taxon>Bacteria</taxon>
        <taxon>Pseudomonadati</taxon>
        <taxon>Pseudomonadota</taxon>
        <taxon>Gammaproteobacteria</taxon>
        <taxon>Pseudomonadales</taxon>
        <taxon>Pseudomonadaceae</taxon>
        <taxon>Pseudomonas</taxon>
    </lineage>
</organism>
<dbReference type="CDD" id="cd02588">
    <property type="entry name" value="HAD_L2-DEX"/>
    <property type="match status" value="1"/>
</dbReference>
<dbReference type="EMBL" id="FOQL01000004">
    <property type="protein sequence ID" value="SFI89352.1"/>
    <property type="molecule type" value="Genomic_DNA"/>
</dbReference>
<keyword evidence="2 3" id="KW-0378">Hydrolase</keyword>
<accession>A0A1I3LXB0</accession>
<dbReference type="InterPro" id="IPR023198">
    <property type="entry name" value="PGP-like_dom2"/>
</dbReference>
<reference evidence="5" key="1">
    <citation type="submission" date="2016-10" db="EMBL/GenBank/DDBJ databases">
        <authorList>
            <person name="Varghese N."/>
            <person name="Submissions S."/>
        </authorList>
    </citation>
    <scope>NUCLEOTIDE SEQUENCE [LARGE SCALE GENOMIC DNA]</scope>
    <source>
        <strain evidence="5">LMG 24016</strain>
    </source>
</reference>
<dbReference type="NCBIfam" id="TIGR01549">
    <property type="entry name" value="HAD-SF-IA-v1"/>
    <property type="match status" value="1"/>
</dbReference>
<dbReference type="EC" id="3.8.1.2" evidence="3"/>
<dbReference type="GO" id="GO:0018784">
    <property type="term" value="F:(S)-2-haloacid dehalogenase activity"/>
    <property type="evidence" value="ECO:0007669"/>
    <property type="project" value="UniProtKB-UniRule"/>
</dbReference>